<dbReference type="PANTHER" id="PTHR33495">
    <property type="entry name" value="ANTI-SIGMA FACTOR ANTAGONIST TM_1081-RELATED-RELATED"/>
    <property type="match status" value="1"/>
</dbReference>
<dbReference type="CDD" id="cd07043">
    <property type="entry name" value="STAS_anti-anti-sigma_factors"/>
    <property type="match status" value="1"/>
</dbReference>
<dbReference type="Gene3D" id="3.30.750.24">
    <property type="entry name" value="STAS domain"/>
    <property type="match status" value="1"/>
</dbReference>
<dbReference type="AlphaFoldDB" id="A0A5C4JHZ3"/>
<dbReference type="SUPFAM" id="SSF52091">
    <property type="entry name" value="SpoIIaa-like"/>
    <property type="match status" value="1"/>
</dbReference>
<dbReference type="InterPro" id="IPR002645">
    <property type="entry name" value="STAS_dom"/>
</dbReference>
<evidence type="ECO:0000313" key="4">
    <source>
        <dbReference type="EMBL" id="TMR04173.1"/>
    </source>
</evidence>
<evidence type="ECO:0000256" key="1">
    <source>
        <dbReference type="ARBA" id="ARBA00009013"/>
    </source>
</evidence>
<dbReference type="NCBIfam" id="TIGR00377">
    <property type="entry name" value="ant_ant_sig"/>
    <property type="match status" value="1"/>
</dbReference>
<dbReference type="PROSITE" id="PS50801">
    <property type="entry name" value="STAS"/>
    <property type="match status" value="1"/>
</dbReference>
<name>A0A5C4JHZ3_9ACTN</name>
<dbReference type="Pfam" id="PF01740">
    <property type="entry name" value="STAS"/>
    <property type="match status" value="1"/>
</dbReference>
<gene>
    <name evidence="4" type="ORF">ETD83_09265</name>
</gene>
<dbReference type="PANTHER" id="PTHR33495:SF2">
    <property type="entry name" value="ANTI-SIGMA FACTOR ANTAGONIST TM_1081-RELATED"/>
    <property type="match status" value="1"/>
</dbReference>
<evidence type="ECO:0000256" key="2">
    <source>
        <dbReference type="RuleBase" id="RU003749"/>
    </source>
</evidence>
<accession>A0A5C4JHZ3</accession>
<dbReference type="InterPro" id="IPR003658">
    <property type="entry name" value="Anti-sigma_ant"/>
</dbReference>
<dbReference type="Proteomes" id="UP000309174">
    <property type="component" value="Unassembled WGS sequence"/>
</dbReference>
<comment type="caution">
    <text evidence="4">The sequence shown here is derived from an EMBL/GenBank/DDBJ whole genome shotgun (WGS) entry which is preliminary data.</text>
</comment>
<comment type="similarity">
    <text evidence="1 2">Belongs to the anti-sigma-factor antagonist family.</text>
</comment>
<evidence type="ECO:0000259" key="3">
    <source>
        <dbReference type="PROSITE" id="PS50801"/>
    </source>
</evidence>
<dbReference type="OrthoDB" id="5456061at2"/>
<keyword evidence="5" id="KW-1185">Reference proteome</keyword>
<dbReference type="EMBL" id="VCKW01000034">
    <property type="protein sequence ID" value="TMR04173.1"/>
    <property type="molecule type" value="Genomic_DNA"/>
</dbReference>
<dbReference type="InterPro" id="IPR036513">
    <property type="entry name" value="STAS_dom_sf"/>
</dbReference>
<protein>
    <recommendedName>
        <fullName evidence="2">Anti-sigma factor antagonist</fullName>
    </recommendedName>
</protein>
<evidence type="ECO:0000313" key="5">
    <source>
        <dbReference type="Proteomes" id="UP000309174"/>
    </source>
</evidence>
<dbReference type="GO" id="GO:0043856">
    <property type="term" value="F:anti-sigma factor antagonist activity"/>
    <property type="evidence" value="ECO:0007669"/>
    <property type="project" value="InterPro"/>
</dbReference>
<proteinExistence type="inferred from homology"/>
<sequence length="144" mass="15460">MSSQSKGGMSVMALTMEHRRHQDLAVAVLAGQIDVATSAQLREDLTCLVASGTRHLILDVSAVSLIDSNGLGVLLALHHHLRDHCGSVALTGVNRQIREVLRVTRLITVFPIYGTADVAIHAHHAGHHATAPSHTTHDHDLDGR</sequence>
<reference evidence="4 5" key="1">
    <citation type="submission" date="2019-05" db="EMBL/GenBank/DDBJ databases">
        <title>Draft genome sequence of Actinomadura sp. 14C53.</title>
        <authorList>
            <person name="Saricaoglu S."/>
            <person name="Isik K."/>
        </authorList>
    </citation>
    <scope>NUCLEOTIDE SEQUENCE [LARGE SCALE GENOMIC DNA]</scope>
    <source>
        <strain evidence="4 5">14C53</strain>
    </source>
</reference>
<organism evidence="4 5">
    <name type="scientific">Actinomadura soli</name>
    <dbReference type="NCBI Taxonomy" id="2508997"/>
    <lineage>
        <taxon>Bacteria</taxon>
        <taxon>Bacillati</taxon>
        <taxon>Actinomycetota</taxon>
        <taxon>Actinomycetes</taxon>
        <taxon>Streptosporangiales</taxon>
        <taxon>Thermomonosporaceae</taxon>
        <taxon>Actinomadura</taxon>
    </lineage>
</organism>
<feature type="domain" description="STAS" evidence="3">
    <location>
        <begin position="14"/>
        <end position="123"/>
    </location>
</feature>